<dbReference type="Proteomes" id="UP000504724">
    <property type="component" value="Chromosome"/>
</dbReference>
<dbReference type="Pfam" id="PF00300">
    <property type="entry name" value="His_Phos_1"/>
    <property type="match status" value="1"/>
</dbReference>
<reference evidence="1 2" key="1">
    <citation type="submission" date="2020-05" db="EMBL/GenBank/DDBJ databases">
        <title>Thiomicrorhabdus sediminis sp.nov. and Thiomicrorhabdus xiamenensis sp.nov., novel sulfur-oxidizing bacteria isolated from coastal sediment.</title>
        <authorList>
            <person name="Liu X."/>
        </authorList>
    </citation>
    <scope>NUCLEOTIDE SEQUENCE [LARGE SCALE GENOMIC DNA]</scope>
    <source>
        <strain evidence="1 2">G2</strain>
    </source>
</reference>
<dbReference type="InterPro" id="IPR013078">
    <property type="entry name" value="His_Pase_superF_clade-1"/>
</dbReference>
<dbReference type="EMBL" id="CP054020">
    <property type="protein sequence ID" value="QKI89017.1"/>
    <property type="molecule type" value="Genomic_DNA"/>
</dbReference>
<dbReference type="GO" id="GO:0005737">
    <property type="term" value="C:cytoplasm"/>
    <property type="evidence" value="ECO:0007669"/>
    <property type="project" value="TreeGrafter"/>
</dbReference>
<dbReference type="InterPro" id="IPR050275">
    <property type="entry name" value="PGM_Phosphatase"/>
</dbReference>
<dbReference type="RefSeq" id="WP_173284752.1">
    <property type="nucleotide sequence ID" value="NZ_CP054020.1"/>
</dbReference>
<evidence type="ECO:0000313" key="2">
    <source>
        <dbReference type="Proteomes" id="UP000504724"/>
    </source>
</evidence>
<name>A0A7D4NQT5_9GAMM</name>
<sequence>MRIDLIRHGACEDDVFLRGRTDSPLSLEGENQMRQALIGLPEPCQIITSPASRCRFFAEQHFKHVSVRQALAERDFGSWDGLSLDEIRAHYPKQLEAYFADPFADDIIPYGENLPLFEARVVQEWDRLCRSECDHLLIFSHSGVQRMVLKRILKMQNEALFNLKIGYAARLTFEVTRVDEACFTHLVEMRQNEHAGVA</sequence>
<dbReference type="CDD" id="cd07067">
    <property type="entry name" value="HP_PGM_like"/>
    <property type="match status" value="1"/>
</dbReference>
<dbReference type="Gene3D" id="3.40.50.1240">
    <property type="entry name" value="Phosphoglycerate mutase-like"/>
    <property type="match status" value="1"/>
</dbReference>
<dbReference type="InterPro" id="IPR029033">
    <property type="entry name" value="His_PPase_superfam"/>
</dbReference>
<dbReference type="PANTHER" id="PTHR48100">
    <property type="entry name" value="BROAD-SPECIFICITY PHOSPHATASE YOR283W-RELATED"/>
    <property type="match status" value="1"/>
</dbReference>
<dbReference type="AlphaFoldDB" id="A0A7D4NQT5"/>
<dbReference type="SUPFAM" id="SSF53254">
    <property type="entry name" value="Phosphoglycerate mutase-like"/>
    <property type="match status" value="1"/>
</dbReference>
<gene>
    <name evidence="1" type="ORF">HQN79_05235</name>
</gene>
<accession>A0A7D4NQT5</accession>
<dbReference type="SMART" id="SM00855">
    <property type="entry name" value="PGAM"/>
    <property type="match status" value="1"/>
</dbReference>
<dbReference type="PIRSF" id="PIRSF000709">
    <property type="entry name" value="6PFK_2-Ptase"/>
    <property type="match status" value="1"/>
</dbReference>
<protein>
    <submittedName>
        <fullName evidence="1">Histidine phosphatase family protein</fullName>
    </submittedName>
</protein>
<proteinExistence type="predicted"/>
<dbReference type="GO" id="GO:0016791">
    <property type="term" value="F:phosphatase activity"/>
    <property type="evidence" value="ECO:0007669"/>
    <property type="project" value="TreeGrafter"/>
</dbReference>
<evidence type="ECO:0000313" key="1">
    <source>
        <dbReference type="EMBL" id="QKI89017.1"/>
    </source>
</evidence>
<dbReference type="KEGG" id="txa:HQN79_05235"/>
<organism evidence="1 2">
    <name type="scientific">Thiomicrorhabdus xiamenensis</name>
    <dbReference type="NCBI Taxonomy" id="2739063"/>
    <lineage>
        <taxon>Bacteria</taxon>
        <taxon>Pseudomonadati</taxon>
        <taxon>Pseudomonadota</taxon>
        <taxon>Gammaproteobacteria</taxon>
        <taxon>Thiotrichales</taxon>
        <taxon>Piscirickettsiaceae</taxon>
        <taxon>Thiomicrorhabdus</taxon>
    </lineage>
</organism>
<keyword evidence="2" id="KW-1185">Reference proteome</keyword>
<dbReference type="PANTHER" id="PTHR48100:SF1">
    <property type="entry name" value="HISTIDINE PHOSPHATASE FAMILY PROTEIN-RELATED"/>
    <property type="match status" value="1"/>
</dbReference>